<dbReference type="GO" id="GO:0008234">
    <property type="term" value="F:cysteine-type peptidase activity"/>
    <property type="evidence" value="ECO:0007669"/>
    <property type="project" value="InterPro"/>
</dbReference>
<dbReference type="EMBL" id="DSEC01000379">
    <property type="protein sequence ID" value="HER43867.1"/>
    <property type="molecule type" value="Genomic_DNA"/>
</dbReference>
<dbReference type="InterPro" id="IPR038765">
    <property type="entry name" value="Papain-like_cys_pep_sf"/>
</dbReference>
<evidence type="ECO:0000259" key="2">
    <source>
        <dbReference type="Pfam" id="PF00112"/>
    </source>
</evidence>
<sequence>MNHAVLIIGWEDSLCGGEGAWLCKNSWGEGWGLDGFFWIKYGTCNIGYGTQRLIYNSGLDIWYSGHSILDPDGDGDDRADPGESVAMQVTLWCDILSPDRTGVSASLSTTGTTAAITQPSVYYGTIPAGYNSDGTGFFQFEVDQFAVPGQKIEFVLALTAEGGYSHYDTFDVSVGDCPILLVDDDDGAHVEQYFEASLQNNGYIFEKWNELESGYIGSGDLAGYSAVVWMTGLAGDIEPENIAALKALLDGGGSLLITGQDIGWQLTYYGIPEDIAFYNDYLHADLVSDDSGYRSLTGTAGDPVGNGLAFEIGGGDGSGNQDWPSEIEPRAGAAAVLEYAPGVEAGLRYDAGQRLVYLAFGFEAVNTSADRDTLITRCIDWLTAGIMPDTAPPVISGVAPAGGEELAVGEHCAITWTASDNIGVTSIDILLSTDSGATWSETIVEGTVNSGMYDWTVSEGSSTGCRIRVIARDSAGLAAYDDSDSDFSKGSSTDGPDSPAAGDYYLLQNVPNPFNPVTTVYFGLPRSTNVSLSI</sequence>
<dbReference type="Gene3D" id="3.90.70.10">
    <property type="entry name" value="Cysteine proteinases"/>
    <property type="match status" value="1"/>
</dbReference>
<dbReference type="GO" id="GO:0006508">
    <property type="term" value="P:proteolysis"/>
    <property type="evidence" value="ECO:0007669"/>
    <property type="project" value="InterPro"/>
</dbReference>
<feature type="domain" description="Peptidase C1A papain C-terminal" evidence="2">
    <location>
        <begin position="1"/>
        <end position="46"/>
    </location>
</feature>
<gene>
    <name evidence="3" type="ORF">ENO08_05355</name>
</gene>
<dbReference type="InterPro" id="IPR000668">
    <property type="entry name" value="Peptidase_C1A_C"/>
</dbReference>
<evidence type="ECO:0000313" key="3">
    <source>
        <dbReference type="EMBL" id="HER43867.1"/>
    </source>
</evidence>
<name>A0A7V2AV94_UNCEI</name>
<dbReference type="SUPFAM" id="SSF54001">
    <property type="entry name" value="Cysteine proteinases"/>
    <property type="match status" value="1"/>
</dbReference>
<dbReference type="InterPro" id="IPR029062">
    <property type="entry name" value="Class_I_gatase-like"/>
</dbReference>
<feature type="non-terminal residue" evidence="3">
    <location>
        <position position="534"/>
    </location>
</feature>
<proteinExistence type="predicted"/>
<dbReference type="SUPFAM" id="SSF52317">
    <property type="entry name" value="Class I glutamine amidotransferase-like"/>
    <property type="match status" value="1"/>
</dbReference>
<dbReference type="Proteomes" id="UP000886069">
    <property type="component" value="Unassembled WGS sequence"/>
</dbReference>
<dbReference type="InterPro" id="IPR013783">
    <property type="entry name" value="Ig-like_fold"/>
</dbReference>
<comment type="caution">
    <text evidence="3">The sequence shown here is derived from an EMBL/GenBank/DDBJ whole genome shotgun (WGS) entry which is preliminary data.</text>
</comment>
<feature type="region of interest" description="Disordered" evidence="1">
    <location>
        <begin position="480"/>
        <end position="502"/>
    </location>
</feature>
<evidence type="ECO:0000256" key="1">
    <source>
        <dbReference type="SAM" id="MobiDB-lite"/>
    </source>
</evidence>
<protein>
    <recommendedName>
        <fullName evidence="2">Peptidase C1A papain C-terminal domain-containing protein</fullName>
    </recommendedName>
</protein>
<dbReference type="Pfam" id="PF00112">
    <property type="entry name" value="Peptidase_C1"/>
    <property type="match status" value="1"/>
</dbReference>
<reference evidence="3" key="1">
    <citation type="journal article" date="2020" name="mSystems">
        <title>Genome- and Community-Level Interaction Insights into Carbon Utilization and Element Cycling Functions of Hydrothermarchaeota in Hydrothermal Sediment.</title>
        <authorList>
            <person name="Zhou Z."/>
            <person name="Liu Y."/>
            <person name="Xu W."/>
            <person name="Pan J."/>
            <person name="Luo Z.H."/>
            <person name="Li M."/>
        </authorList>
    </citation>
    <scope>NUCLEOTIDE SEQUENCE [LARGE SCALE GENOMIC DNA]</scope>
    <source>
        <strain evidence="3">SpSt-1233</strain>
    </source>
</reference>
<organism evidence="3">
    <name type="scientific">Eiseniibacteriota bacterium</name>
    <dbReference type="NCBI Taxonomy" id="2212470"/>
    <lineage>
        <taxon>Bacteria</taxon>
        <taxon>Candidatus Eiseniibacteriota</taxon>
    </lineage>
</organism>
<dbReference type="AlphaFoldDB" id="A0A7V2AV94"/>
<accession>A0A7V2AV94</accession>
<dbReference type="Gene3D" id="2.60.40.10">
    <property type="entry name" value="Immunoglobulins"/>
    <property type="match status" value="1"/>
</dbReference>